<gene>
    <name evidence="2" type="ORF">BS50DRAFT_645195</name>
</gene>
<reference evidence="2 3" key="1">
    <citation type="journal article" date="2018" name="Front. Microbiol.">
        <title>Genome-Wide Analysis of Corynespora cassiicola Leaf Fall Disease Putative Effectors.</title>
        <authorList>
            <person name="Lopez D."/>
            <person name="Ribeiro S."/>
            <person name="Label P."/>
            <person name="Fumanal B."/>
            <person name="Venisse J.S."/>
            <person name="Kohler A."/>
            <person name="de Oliveira R.R."/>
            <person name="Labutti K."/>
            <person name="Lipzen A."/>
            <person name="Lail K."/>
            <person name="Bauer D."/>
            <person name="Ohm R.A."/>
            <person name="Barry K.W."/>
            <person name="Spatafora J."/>
            <person name="Grigoriev I.V."/>
            <person name="Martin F.M."/>
            <person name="Pujade-Renaud V."/>
        </authorList>
    </citation>
    <scope>NUCLEOTIDE SEQUENCE [LARGE SCALE GENOMIC DNA]</scope>
    <source>
        <strain evidence="2 3">Philippines</strain>
    </source>
</reference>
<feature type="signal peptide" evidence="1">
    <location>
        <begin position="1"/>
        <end position="24"/>
    </location>
</feature>
<evidence type="ECO:0000313" key="3">
    <source>
        <dbReference type="Proteomes" id="UP000240883"/>
    </source>
</evidence>
<evidence type="ECO:0000313" key="2">
    <source>
        <dbReference type="EMBL" id="PSN65153.1"/>
    </source>
</evidence>
<accession>A0A2T2NI97</accession>
<organism evidence="2 3">
    <name type="scientific">Corynespora cassiicola Philippines</name>
    <dbReference type="NCBI Taxonomy" id="1448308"/>
    <lineage>
        <taxon>Eukaryota</taxon>
        <taxon>Fungi</taxon>
        <taxon>Dikarya</taxon>
        <taxon>Ascomycota</taxon>
        <taxon>Pezizomycotina</taxon>
        <taxon>Dothideomycetes</taxon>
        <taxon>Pleosporomycetidae</taxon>
        <taxon>Pleosporales</taxon>
        <taxon>Corynesporascaceae</taxon>
        <taxon>Corynespora</taxon>
    </lineage>
</organism>
<dbReference type="InterPro" id="IPR011047">
    <property type="entry name" value="Quinoprotein_ADH-like_sf"/>
</dbReference>
<protein>
    <submittedName>
        <fullName evidence="2">Uncharacterized protein</fullName>
    </submittedName>
</protein>
<sequence length="534" mass="56764">MMLNIRKVASMLLFLSVHTKGSSGADSGAWQTPVAAVQPLVGPPFEGHSAQANPMRPKTKYSPFSLTFHRDSGNTRAEDYPGPLGRNIQVSSAANIAPLGLMWDDGRLTTGAVYNETTDCIVALDPETFDIKAKWTGPTDKGTQISAVFFAYSSFYQGRFVTAAVGPRIIEIERTDINNQTSLELVADRDLSDAIGNSTQIFNTGYDGDGNLWFTTGALGFPDEFGEPGDSSATSTSITIGYISPSGTIRKFELLHTAVENTIAISGSVVYVVTGPAGESDHVGAVGHLYALEACSEGNGIKILFKEEYDAGDSRKPGGTARGSGSSPGLLGDEYISITDNANGQINALFFKQAKNPSSGSNLVCKVPLFTANASSTDNAVGGYFNGETYSIIATNMYNGPEPISIWNASITADSPSQKVEIPAPGIARVDFDPRDGSCKTVWEVDVRATGIPILSTASGIVYQYAQDHEMALTGSYVWYLSAIDYRTGELLYRVRVGAGGLYNNNYSGLFLGPDGAIYAYVTGGVVKIYDGVV</sequence>
<keyword evidence="3" id="KW-1185">Reference proteome</keyword>
<dbReference type="Proteomes" id="UP000240883">
    <property type="component" value="Unassembled WGS sequence"/>
</dbReference>
<keyword evidence="1" id="KW-0732">Signal</keyword>
<dbReference type="EMBL" id="KZ678137">
    <property type="protein sequence ID" value="PSN65153.1"/>
    <property type="molecule type" value="Genomic_DNA"/>
</dbReference>
<dbReference type="OrthoDB" id="4818326at2759"/>
<dbReference type="STRING" id="1448308.A0A2T2NI97"/>
<evidence type="ECO:0000256" key="1">
    <source>
        <dbReference type="SAM" id="SignalP"/>
    </source>
</evidence>
<proteinExistence type="predicted"/>
<name>A0A2T2NI97_CORCC</name>
<dbReference type="SUPFAM" id="SSF50998">
    <property type="entry name" value="Quinoprotein alcohol dehydrogenase-like"/>
    <property type="match status" value="1"/>
</dbReference>
<dbReference type="AlphaFoldDB" id="A0A2T2NI97"/>
<feature type="chain" id="PRO_5015678275" evidence="1">
    <location>
        <begin position="25"/>
        <end position="534"/>
    </location>
</feature>